<dbReference type="GO" id="GO:0006355">
    <property type="term" value="P:regulation of DNA-templated transcription"/>
    <property type="evidence" value="ECO:0007669"/>
    <property type="project" value="InterPro"/>
</dbReference>
<evidence type="ECO:0000313" key="6">
    <source>
        <dbReference type="Proteomes" id="UP000027647"/>
    </source>
</evidence>
<dbReference type="Pfam" id="PF00196">
    <property type="entry name" value="GerE"/>
    <property type="match status" value="1"/>
</dbReference>
<reference evidence="5 6" key="1">
    <citation type="submission" date="2014-04" db="EMBL/GenBank/DDBJ databases">
        <title>A comprehensive comparison of genomes of Erythrobacter spp. strains.</title>
        <authorList>
            <person name="Zheng Q."/>
        </authorList>
    </citation>
    <scope>NUCLEOTIDE SEQUENCE [LARGE SCALE GENOMIC DNA]</scope>
    <source>
        <strain evidence="5 6">DSM 6997</strain>
    </source>
</reference>
<dbReference type="PANTHER" id="PTHR44688">
    <property type="entry name" value="DNA-BINDING TRANSCRIPTIONAL ACTIVATOR DEVR_DOSR"/>
    <property type="match status" value="1"/>
</dbReference>
<dbReference type="InterPro" id="IPR036388">
    <property type="entry name" value="WH-like_DNA-bd_sf"/>
</dbReference>
<dbReference type="SUPFAM" id="SSF52172">
    <property type="entry name" value="CheY-like"/>
    <property type="match status" value="1"/>
</dbReference>
<accession>A0A074MB11</accession>
<comment type="caution">
    <text evidence="5">The sequence shown here is derived from an EMBL/GenBank/DDBJ whole genome shotgun (WGS) entry which is preliminary data.</text>
</comment>
<gene>
    <name evidence="5" type="ORF">EH31_04865</name>
</gene>
<dbReference type="PRINTS" id="PR00038">
    <property type="entry name" value="HTHLUXR"/>
</dbReference>
<feature type="domain" description="HTH luxR-type" evidence="4">
    <location>
        <begin position="134"/>
        <end position="199"/>
    </location>
</feature>
<dbReference type="GO" id="GO:0003677">
    <property type="term" value="F:DNA binding"/>
    <property type="evidence" value="ECO:0007669"/>
    <property type="project" value="UniProtKB-KW"/>
</dbReference>
<dbReference type="AlphaFoldDB" id="A0A074MB11"/>
<dbReference type="PANTHER" id="PTHR44688:SF16">
    <property type="entry name" value="DNA-BINDING TRANSCRIPTIONAL ACTIVATOR DEVR_DOSR"/>
    <property type="match status" value="1"/>
</dbReference>
<evidence type="ECO:0000256" key="3">
    <source>
        <dbReference type="ARBA" id="ARBA00023163"/>
    </source>
</evidence>
<sequence length="210" mass="23730">MSRKATLHFIDSNSRHRAELARIGFSLGHHSEVYGDISELSIHPPREGIIVARDLPDQGGVSMILERLSRLGIWLPLIAIETDPRPGRIVEAIKAGALDYLSLPLDPDRFERCLARIEKEAEVFGAARRRMIEARDRIASLSVREREVLEWLSQGSSNKVIARELEISPRTVEIHRANMMHKLGARHAAEAVRLKLEAKLEPQIEPQVSY</sequence>
<keyword evidence="3" id="KW-0804">Transcription</keyword>
<evidence type="ECO:0000256" key="1">
    <source>
        <dbReference type="ARBA" id="ARBA00023015"/>
    </source>
</evidence>
<dbReference type="Gene3D" id="3.40.50.2300">
    <property type="match status" value="1"/>
</dbReference>
<dbReference type="STRING" id="1044.EH31_04865"/>
<dbReference type="InterPro" id="IPR000792">
    <property type="entry name" value="Tscrpt_reg_LuxR_C"/>
</dbReference>
<dbReference type="SUPFAM" id="SSF46894">
    <property type="entry name" value="C-terminal effector domain of the bipartite response regulators"/>
    <property type="match status" value="1"/>
</dbReference>
<keyword evidence="6" id="KW-1185">Reference proteome</keyword>
<dbReference type="Gene3D" id="1.10.10.10">
    <property type="entry name" value="Winged helix-like DNA-binding domain superfamily/Winged helix DNA-binding domain"/>
    <property type="match status" value="1"/>
</dbReference>
<dbReference type="InterPro" id="IPR011006">
    <property type="entry name" value="CheY-like_superfamily"/>
</dbReference>
<dbReference type="eggNOG" id="COG4566">
    <property type="taxonomic scope" value="Bacteria"/>
</dbReference>
<keyword evidence="2" id="KW-0238">DNA-binding</keyword>
<protein>
    <submittedName>
        <fullName evidence="5">LuxR family transcriptional regulator</fullName>
    </submittedName>
</protein>
<dbReference type="RefSeq" id="WP_034958383.1">
    <property type="nucleotide sequence ID" value="NZ_JMIW01000001.1"/>
</dbReference>
<dbReference type="EMBL" id="JMIW01000001">
    <property type="protein sequence ID" value="KEO92006.1"/>
    <property type="molecule type" value="Genomic_DNA"/>
</dbReference>
<dbReference type="InterPro" id="IPR016032">
    <property type="entry name" value="Sig_transdc_resp-reg_C-effctor"/>
</dbReference>
<dbReference type="Proteomes" id="UP000027647">
    <property type="component" value="Unassembled WGS sequence"/>
</dbReference>
<dbReference type="PROSITE" id="PS50043">
    <property type="entry name" value="HTH_LUXR_2"/>
    <property type="match status" value="1"/>
</dbReference>
<evidence type="ECO:0000256" key="2">
    <source>
        <dbReference type="ARBA" id="ARBA00023125"/>
    </source>
</evidence>
<evidence type="ECO:0000259" key="4">
    <source>
        <dbReference type="PROSITE" id="PS50043"/>
    </source>
</evidence>
<dbReference type="SMART" id="SM00421">
    <property type="entry name" value="HTH_LUXR"/>
    <property type="match status" value="1"/>
</dbReference>
<name>A0A074MB11_ERYLO</name>
<dbReference type="OrthoDB" id="9782655at2"/>
<evidence type="ECO:0000313" key="5">
    <source>
        <dbReference type="EMBL" id="KEO92006.1"/>
    </source>
</evidence>
<organism evidence="5 6">
    <name type="scientific">Erythrobacter longus</name>
    <dbReference type="NCBI Taxonomy" id="1044"/>
    <lineage>
        <taxon>Bacteria</taxon>
        <taxon>Pseudomonadati</taxon>
        <taxon>Pseudomonadota</taxon>
        <taxon>Alphaproteobacteria</taxon>
        <taxon>Sphingomonadales</taxon>
        <taxon>Erythrobacteraceae</taxon>
        <taxon>Erythrobacter/Porphyrobacter group</taxon>
        <taxon>Erythrobacter</taxon>
    </lineage>
</organism>
<proteinExistence type="predicted"/>
<dbReference type="PROSITE" id="PS00622">
    <property type="entry name" value="HTH_LUXR_1"/>
    <property type="match status" value="1"/>
</dbReference>
<keyword evidence="1" id="KW-0805">Transcription regulation</keyword>
<dbReference type="CDD" id="cd06170">
    <property type="entry name" value="LuxR_C_like"/>
    <property type="match status" value="1"/>
</dbReference>